<feature type="domain" description="Thioredoxin" evidence="12">
    <location>
        <begin position="19"/>
        <end position="192"/>
    </location>
</feature>
<protein>
    <recommendedName>
        <fullName evidence="2">thioredoxin-dependent peroxiredoxin</fullName>
        <ecNumber evidence="2">1.11.1.24</ecNumber>
    </recommendedName>
    <alternativeName>
        <fullName evidence="8">Thioredoxin peroxidase</fullName>
    </alternativeName>
    <alternativeName>
        <fullName evidence="10">Thioredoxin-dependent peroxiredoxin Bcp</fullName>
    </alternativeName>
</protein>
<dbReference type="SUPFAM" id="SSF52833">
    <property type="entry name" value="Thioredoxin-like"/>
    <property type="match status" value="1"/>
</dbReference>
<dbReference type="GO" id="GO:0005737">
    <property type="term" value="C:cytoplasm"/>
    <property type="evidence" value="ECO:0007669"/>
    <property type="project" value="TreeGrafter"/>
</dbReference>
<evidence type="ECO:0000256" key="11">
    <source>
        <dbReference type="ARBA" id="ARBA00049091"/>
    </source>
</evidence>
<evidence type="ECO:0000313" key="14">
    <source>
        <dbReference type="Proteomes" id="UP000275663"/>
    </source>
</evidence>
<evidence type="ECO:0000256" key="2">
    <source>
        <dbReference type="ARBA" id="ARBA00013017"/>
    </source>
</evidence>
<dbReference type="InterPro" id="IPR036249">
    <property type="entry name" value="Thioredoxin-like_sf"/>
</dbReference>
<dbReference type="PROSITE" id="PS51352">
    <property type="entry name" value="THIOREDOXIN_2"/>
    <property type="match status" value="1"/>
</dbReference>
<dbReference type="PANTHER" id="PTHR42801:SF7">
    <property type="entry name" value="SLL1159 PROTEIN"/>
    <property type="match status" value="1"/>
</dbReference>
<accession>A0A3S9HR27</accession>
<evidence type="ECO:0000313" key="13">
    <source>
        <dbReference type="EMBL" id="AZP14561.1"/>
    </source>
</evidence>
<dbReference type="KEGG" id="upv:EJN92_13550"/>
<organism evidence="13 14">
    <name type="scientific">Undibacterium parvum</name>
    <dbReference type="NCBI Taxonomy" id="401471"/>
    <lineage>
        <taxon>Bacteria</taxon>
        <taxon>Pseudomonadati</taxon>
        <taxon>Pseudomonadota</taxon>
        <taxon>Betaproteobacteria</taxon>
        <taxon>Burkholderiales</taxon>
        <taxon>Oxalobacteraceae</taxon>
        <taxon>Undibacterium</taxon>
    </lineage>
</organism>
<dbReference type="Gene3D" id="3.40.30.10">
    <property type="entry name" value="Glutaredoxin"/>
    <property type="match status" value="1"/>
</dbReference>
<dbReference type="OrthoDB" id="9809746at2"/>
<evidence type="ECO:0000256" key="6">
    <source>
        <dbReference type="ARBA" id="ARBA00023157"/>
    </source>
</evidence>
<dbReference type="PANTHER" id="PTHR42801">
    <property type="entry name" value="THIOREDOXIN-DEPENDENT PEROXIDE REDUCTASE"/>
    <property type="match status" value="1"/>
</dbReference>
<evidence type="ECO:0000256" key="10">
    <source>
        <dbReference type="ARBA" id="ARBA00042639"/>
    </source>
</evidence>
<dbReference type="GO" id="GO:0008379">
    <property type="term" value="F:thioredoxin peroxidase activity"/>
    <property type="evidence" value="ECO:0007669"/>
    <property type="project" value="TreeGrafter"/>
</dbReference>
<keyword evidence="3" id="KW-0575">Peroxidase</keyword>
<keyword evidence="4" id="KW-0049">Antioxidant</keyword>
<evidence type="ECO:0000256" key="3">
    <source>
        <dbReference type="ARBA" id="ARBA00022559"/>
    </source>
</evidence>
<dbReference type="Pfam" id="PF00578">
    <property type="entry name" value="AhpC-TSA"/>
    <property type="match status" value="1"/>
</dbReference>
<dbReference type="InterPro" id="IPR013766">
    <property type="entry name" value="Thioredoxin_domain"/>
</dbReference>
<name>A0A3S9HR27_9BURK</name>
<reference evidence="13 14" key="1">
    <citation type="journal article" date="2011" name="Int. J. Syst. Evol. Microbiol.">
        <title>Description of Undibacterium oligocarboniphilum sp. nov., isolated from purified water, and Undibacterium pigrum strain CCUG 49012 as the type strain of Undibacterium parvum sp. nov., and emended descriptions of the genus Undibacterium and the species Undibacterium pigrum.</title>
        <authorList>
            <person name="Eder W."/>
            <person name="Wanner G."/>
            <person name="Ludwig W."/>
            <person name="Busse H.J."/>
            <person name="Ziemke-Kageler F."/>
            <person name="Lang E."/>
        </authorList>
    </citation>
    <scope>NUCLEOTIDE SEQUENCE [LARGE SCALE GENOMIC DNA]</scope>
    <source>
        <strain evidence="13 14">DSM 23061</strain>
    </source>
</reference>
<evidence type="ECO:0000256" key="1">
    <source>
        <dbReference type="ARBA" id="ARBA00003330"/>
    </source>
</evidence>
<comment type="catalytic activity">
    <reaction evidence="11">
        <text>a hydroperoxide + [thioredoxin]-dithiol = an alcohol + [thioredoxin]-disulfide + H2O</text>
        <dbReference type="Rhea" id="RHEA:62620"/>
        <dbReference type="Rhea" id="RHEA-COMP:10698"/>
        <dbReference type="Rhea" id="RHEA-COMP:10700"/>
        <dbReference type="ChEBI" id="CHEBI:15377"/>
        <dbReference type="ChEBI" id="CHEBI:29950"/>
        <dbReference type="ChEBI" id="CHEBI:30879"/>
        <dbReference type="ChEBI" id="CHEBI:35924"/>
        <dbReference type="ChEBI" id="CHEBI:50058"/>
        <dbReference type="EC" id="1.11.1.24"/>
    </reaction>
</comment>
<keyword evidence="6" id="KW-1015">Disulfide bond</keyword>
<dbReference type="CDD" id="cd02970">
    <property type="entry name" value="PRX_like2"/>
    <property type="match status" value="1"/>
</dbReference>
<evidence type="ECO:0000256" key="9">
    <source>
        <dbReference type="ARBA" id="ARBA00038489"/>
    </source>
</evidence>
<comment type="function">
    <text evidence="1">Thiol-specific peroxidase that catalyzes the reduction of hydrogen peroxide and organic hydroperoxides to water and alcohols, respectively. Plays a role in cell protection against oxidative stress by detoxifying peroxides and as sensor of hydrogen peroxide-mediated signaling events.</text>
</comment>
<keyword evidence="5" id="KW-0560">Oxidoreductase</keyword>
<evidence type="ECO:0000259" key="12">
    <source>
        <dbReference type="PROSITE" id="PS51352"/>
    </source>
</evidence>
<evidence type="ECO:0000256" key="5">
    <source>
        <dbReference type="ARBA" id="ARBA00023002"/>
    </source>
</evidence>
<dbReference type="Proteomes" id="UP000275663">
    <property type="component" value="Chromosome"/>
</dbReference>
<keyword evidence="7" id="KW-0676">Redox-active center</keyword>
<evidence type="ECO:0000256" key="4">
    <source>
        <dbReference type="ARBA" id="ARBA00022862"/>
    </source>
</evidence>
<evidence type="ECO:0000256" key="7">
    <source>
        <dbReference type="ARBA" id="ARBA00023284"/>
    </source>
</evidence>
<dbReference type="InterPro" id="IPR000866">
    <property type="entry name" value="AhpC/TSA"/>
</dbReference>
<dbReference type="GO" id="GO:0034599">
    <property type="term" value="P:cellular response to oxidative stress"/>
    <property type="evidence" value="ECO:0007669"/>
    <property type="project" value="TreeGrafter"/>
</dbReference>
<dbReference type="InterPro" id="IPR050924">
    <property type="entry name" value="Peroxiredoxin_BCP/PrxQ"/>
</dbReference>
<sequence length="197" mass="21424">MMEGATTKLKNTGIELSAKKVGDRAPNATLPDAKGKLINLENLWKSGPLVAIFYRGAWCPYCNLELRAWQKHTAELRKLGATLVAISPQTPDNSMSTAEKNELAFSVLSDSAMEAARGFGIEFTLPPELVELYGSVENNLPELNGNGQWVLPIPATFVIDQSGIIQFAHVDADYRSRAEPAEVISLVRLLVSSALPD</sequence>
<dbReference type="EC" id="1.11.1.24" evidence="2"/>
<dbReference type="EMBL" id="CP034464">
    <property type="protein sequence ID" value="AZP14561.1"/>
    <property type="molecule type" value="Genomic_DNA"/>
</dbReference>
<dbReference type="GO" id="GO:0045454">
    <property type="term" value="P:cell redox homeostasis"/>
    <property type="evidence" value="ECO:0007669"/>
    <property type="project" value="TreeGrafter"/>
</dbReference>
<keyword evidence="14" id="KW-1185">Reference proteome</keyword>
<evidence type="ECO:0000256" key="8">
    <source>
        <dbReference type="ARBA" id="ARBA00032824"/>
    </source>
</evidence>
<comment type="similarity">
    <text evidence="9">Belongs to the peroxiredoxin family. BCP/PrxQ subfamily.</text>
</comment>
<dbReference type="AlphaFoldDB" id="A0A3S9HR27"/>
<proteinExistence type="inferred from homology"/>
<gene>
    <name evidence="13" type="ORF">EJN92_13550</name>
</gene>